<evidence type="ECO:0000313" key="3">
    <source>
        <dbReference type="Proteomes" id="UP000308199"/>
    </source>
</evidence>
<feature type="compositionally biased region" description="Low complexity" evidence="1">
    <location>
        <begin position="50"/>
        <end position="59"/>
    </location>
</feature>
<proteinExistence type="predicted"/>
<gene>
    <name evidence="2" type="ORF">EW145_g7954</name>
</gene>
<sequence>MKPMTSLSISAPWHAHAHTQALALHFQHANAHRSSTSGTGLNPGSGLGSVSGSLGSASEMRMMTMPATPYTPYLTPANEDGPLGTSASASAVPDYFTASHSSARVPPLEAMRGLPTYEDSEAQMQGHLSPMSPGSANSEGQRAPVVQ</sequence>
<reference evidence="2 3" key="1">
    <citation type="submission" date="2019-02" db="EMBL/GenBank/DDBJ databases">
        <title>Genome sequencing of the rare red list fungi Phellinidium pouzarii.</title>
        <authorList>
            <person name="Buettner E."/>
            <person name="Kellner H."/>
        </authorList>
    </citation>
    <scope>NUCLEOTIDE SEQUENCE [LARGE SCALE GENOMIC DNA]</scope>
    <source>
        <strain evidence="2 3">DSM 108285</strain>
    </source>
</reference>
<keyword evidence="3" id="KW-1185">Reference proteome</keyword>
<dbReference type="Proteomes" id="UP000308199">
    <property type="component" value="Unassembled WGS sequence"/>
</dbReference>
<accession>A0A4S4KBR4</accession>
<organism evidence="2 3">
    <name type="scientific">Phellinidium pouzarii</name>
    <dbReference type="NCBI Taxonomy" id="167371"/>
    <lineage>
        <taxon>Eukaryota</taxon>
        <taxon>Fungi</taxon>
        <taxon>Dikarya</taxon>
        <taxon>Basidiomycota</taxon>
        <taxon>Agaricomycotina</taxon>
        <taxon>Agaricomycetes</taxon>
        <taxon>Hymenochaetales</taxon>
        <taxon>Hymenochaetaceae</taxon>
        <taxon>Phellinidium</taxon>
    </lineage>
</organism>
<feature type="region of interest" description="Disordered" evidence="1">
    <location>
        <begin position="29"/>
        <end position="59"/>
    </location>
</feature>
<feature type="region of interest" description="Disordered" evidence="1">
    <location>
        <begin position="116"/>
        <end position="147"/>
    </location>
</feature>
<comment type="caution">
    <text evidence="2">The sequence shown here is derived from an EMBL/GenBank/DDBJ whole genome shotgun (WGS) entry which is preliminary data.</text>
</comment>
<evidence type="ECO:0000256" key="1">
    <source>
        <dbReference type="SAM" id="MobiDB-lite"/>
    </source>
</evidence>
<protein>
    <submittedName>
        <fullName evidence="2">Uncharacterized protein</fullName>
    </submittedName>
</protein>
<dbReference type="AlphaFoldDB" id="A0A4S4KBR4"/>
<evidence type="ECO:0000313" key="2">
    <source>
        <dbReference type="EMBL" id="THG95461.1"/>
    </source>
</evidence>
<dbReference type="EMBL" id="SGPK01000972">
    <property type="protein sequence ID" value="THG95461.1"/>
    <property type="molecule type" value="Genomic_DNA"/>
</dbReference>
<name>A0A4S4KBR4_9AGAM</name>